<evidence type="ECO:0000313" key="1">
    <source>
        <dbReference type="EMBL" id="GAI65971.1"/>
    </source>
</evidence>
<comment type="caution">
    <text evidence="1">The sequence shown here is derived from an EMBL/GenBank/DDBJ whole genome shotgun (WGS) entry which is preliminary data.</text>
</comment>
<accession>X1RG87</accession>
<dbReference type="AlphaFoldDB" id="X1RG87"/>
<dbReference type="EMBL" id="BARV01045109">
    <property type="protein sequence ID" value="GAI65971.1"/>
    <property type="molecule type" value="Genomic_DNA"/>
</dbReference>
<organism evidence="1">
    <name type="scientific">marine sediment metagenome</name>
    <dbReference type="NCBI Taxonomy" id="412755"/>
    <lineage>
        <taxon>unclassified sequences</taxon>
        <taxon>metagenomes</taxon>
        <taxon>ecological metagenomes</taxon>
    </lineage>
</organism>
<dbReference type="Gene3D" id="3.70.10.10">
    <property type="match status" value="1"/>
</dbReference>
<feature type="non-terminal residue" evidence="1">
    <location>
        <position position="1"/>
    </location>
</feature>
<dbReference type="InterPro" id="IPR046938">
    <property type="entry name" value="DNA_clamp_sf"/>
</dbReference>
<dbReference type="SUPFAM" id="SSF55979">
    <property type="entry name" value="DNA clamp"/>
    <property type="match status" value="1"/>
</dbReference>
<sequence length="64" mass="7242">QKRKFALSLIDIHEEGTIPDTIHIDFDANFEVKATFLQQVIKDAEMISDYLRVKANSDGVTFSA</sequence>
<name>X1RG87_9ZZZZ</name>
<feature type="non-terminal residue" evidence="1">
    <location>
        <position position="64"/>
    </location>
</feature>
<gene>
    <name evidence="1" type="ORF">S06H3_66306</name>
</gene>
<proteinExistence type="predicted"/>
<reference evidence="1" key="1">
    <citation type="journal article" date="2014" name="Front. Microbiol.">
        <title>High frequency of phylogenetically diverse reductive dehalogenase-homologous genes in deep subseafloor sedimentary metagenomes.</title>
        <authorList>
            <person name="Kawai M."/>
            <person name="Futagami T."/>
            <person name="Toyoda A."/>
            <person name="Takaki Y."/>
            <person name="Nishi S."/>
            <person name="Hori S."/>
            <person name="Arai W."/>
            <person name="Tsubouchi T."/>
            <person name="Morono Y."/>
            <person name="Uchiyama I."/>
            <person name="Ito T."/>
            <person name="Fujiyama A."/>
            <person name="Inagaki F."/>
            <person name="Takami H."/>
        </authorList>
    </citation>
    <scope>NUCLEOTIDE SEQUENCE</scope>
    <source>
        <strain evidence="1">Expedition CK06-06</strain>
    </source>
</reference>
<protein>
    <submittedName>
        <fullName evidence="1">Uncharacterized protein</fullName>
    </submittedName>
</protein>